<sequence length="177" mass="19750">MATITLSSLTLSTFSTGLQTLTHILQKAQSHATSQSLDPDTNYPSARLIEDQLPLTFQIQNATTTIRKTLNRLQGIQDQPWEDTETTFAELFERIEKAKKVIEGSDKEKIDERAGEEVELPLGQTTIKLSARDSVLNQAIPNFYFHLNTAYSILRAKGVPVGKRDYIGAWVGPFLGQ</sequence>
<dbReference type="InterPro" id="IPR034660">
    <property type="entry name" value="DinB/YfiT-like"/>
</dbReference>
<accession>A0AAN7H407</accession>
<dbReference type="AlphaFoldDB" id="A0AAN7H407"/>
<dbReference type="EMBL" id="MU865292">
    <property type="protein sequence ID" value="KAK4231618.1"/>
    <property type="molecule type" value="Genomic_DNA"/>
</dbReference>
<evidence type="ECO:0000313" key="1">
    <source>
        <dbReference type="EMBL" id="KAK4231618.1"/>
    </source>
</evidence>
<protein>
    <recommendedName>
        <fullName evidence="3">DUF1993 domain-containing protein</fullName>
    </recommendedName>
</protein>
<dbReference type="Gene3D" id="1.20.120.450">
    <property type="entry name" value="dinb family like domain"/>
    <property type="match status" value="1"/>
</dbReference>
<evidence type="ECO:0000313" key="2">
    <source>
        <dbReference type="Proteomes" id="UP001301958"/>
    </source>
</evidence>
<dbReference type="Proteomes" id="UP001301958">
    <property type="component" value="Unassembled WGS sequence"/>
</dbReference>
<proteinExistence type="predicted"/>
<evidence type="ECO:0008006" key="3">
    <source>
        <dbReference type="Google" id="ProtNLM"/>
    </source>
</evidence>
<comment type="caution">
    <text evidence="1">The sequence shown here is derived from an EMBL/GenBank/DDBJ whole genome shotgun (WGS) entry which is preliminary data.</text>
</comment>
<organism evidence="1 2">
    <name type="scientific">Podospora fimiseda</name>
    <dbReference type="NCBI Taxonomy" id="252190"/>
    <lineage>
        <taxon>Eukaryota</taxon>
        <taxon>Fungi</taxon>
        <taxon>Dikarya</taxon>
        <taxon>Ascomycota</taxon>
        <taxon>Pezizomycotina</taxon>
        <taxon>Sordariomycetes</taxon>
        <taxon>Sordariomycetidae</taxon>
        <taxon>Sordariales</taxon>
        <taxon>Podosporaceae</taxon>
        <taxon>Podospora</taxon>
    </lineage>
</organism>
<reference evidence="1" key="2">
    <citation type="submission" date="2023-05" db="EMBL/GenBank/DDBJ databases">
        <authorList>
            <consortium name="Lawrence Berkeley National Laboratory"/>
            <person name="Steindorff A."/>
            <person name="Hensen N."/>
            <person name="Bonometti L."/>
            <person name="Westerberg I."/>
            <person name="Brannstrom I.O."/>
            <person name="Guillou S."/>
            <person name="Cros-Aarteil S."/>
            <person name="Calhoun S."/>
            <person name="Haridas S."/>
            <person name="Kuo A."/>
            <person name="Mondo S."/>
            <person name="Pangilinan J."/>
            <person name="Riley R."/>
            <person name="Labutti K."/>
            <person name="Andreopoulos B."/>
            <person name="Lipzen A."/>
            <person name="Chen C."/>
            <person name="Yanf M."/>
            <person name="Daum C."/>
            <person name="Ng V."/>
            <person name="Clum A."/>
            <person name="Ohm R."/>
            <person name="Martin F."/>
            <person name="Silar P."/>
            <person name="Natvig D."/>
            <person name="Lalanne C."/>
            <person name="Gautier V."/>
            <person name="Ament-Velasquez S.L."/>
            <person name="Kruys A."/>
            <person name="Hutchinson M.I."/>
            <person name="Powell A.J."/>
            <person name="Barry K."/>
            <person name="Miller A.N."/>
            <person name="Grigoriev I.V."/>
            <person name="Debuchy R."/>
            <person name="Gladieux P."/>
            <person name="Thoren M.H."/>
            <person name="Johannesson H."/>
        </authorList>
    </citation>
    <scope>NUCLEOTIDE SEQUENCE</scope>
    <source>
        <strain evidence="1">CBS 990.96</strain>
    </source>
</reference>
<dbReference type="Pfam" id="PF09351">
    <property type="entry name" value="DUF1993"/>
    <property type="match status" value="1"/>
</dbReference>
<dbReference type="InterPro" id="IPR018531">
    <property type="entry name" value="DUF1993"/>
</dbReference>
<dbReference type="PANTHER" id="PTHR36922:SF1">
    <property type="entry name" value="DUF1993 DOMAIN-CONTAINING PROTEIN"/>
    <property type="match status" value="1"/>
</dbReference>
<gene>
    <name evidence="1" type="ORF">QBC38DRAFT_354582</name>
</gene>
<keyword evidence="2" id="KW-1185">Reference proteome</keyword>
<name>A0AAN7H407_9PEZI</name>
<dbReference type="SUPFAM" id="SSF109854">
    <property type="entry name" value="DinB/YfiT-like putative metalloenzymes"/>
    <property type="match status" value="1"/>
</dbReference>
<reference evidence="1" key="1">
    <citation type="journal article" date="2023" name="Mol. Phylogenet. Evol.">
        <title>Genome-scale phylogeny and comparative genomics of the fungal order Sordariales.</title>
        <authorList>
            <person name="Hensen N."/>
            <person name="Bonometti L."/>
            <person name="Westerberg I."/>
            <person name="Brannstrom I.O."/>
            <person name="Guillou S."/>
            <person name="Cros-Aarteil S."/>
            <person name="Calhoun S."/>
            <person name="Haridas S."/>
            <person name="Kuo A."/>
            <person name="Mondo S."/>
            <person name="Pangilinan J."/>
            <person name="Riley R."/>
            <person name="LaButti K."/>
            <person name="Andreopoulos B."/>
            <person name="Lipzen A."/>
            <person name="Chen C."/>
            <person name="Yan M."/>
            <person name="Daum C."/>
            <person name="Ng V."/>
            <person name="Clum A."/>
            <person name="Steindorff A."/>
            <person name="Ohm R.A."/>
            <person name="Martin F."/>
            <person name="Silar P."/>
            <person name="Natvig D.O."/>
            <person name="Lalanne C."/>
            <person name="Gautier V."/>
            <person name="Ament-Velasquez S.L."/>
            <person name="Kruys A."/>
            <person name="Hutchinson M.I."/>
            <person name="Powell A.J."/>
            <person name="Barry K."/>
            <person name="Miller A.N."/>
            <person name="Grigoriev I.V."/>
            <person name="Debuchy R."/>
            <person name="Gladieux P."/>
            <person name="Hiltunen Thoren M."/>
            <person name="Johannesson H."/>
        </authorList>
    </citation>
    <scope>NUCLEOTIDE SEQUENCE</scope>
    <source>
        <strain evidence="1">CBS 990.96</strain>
    </source>
</reference>
<dbReference type="PANTHER" id="PTHR36922">
    <property type="entry name" value="BLL2446 PROTEIN"/>
    <property type="match status" value="1"/>
</dbReference>